<keyword evidence="1" id="KW-0472">Membrane</keyword>
<keyword evidence="1" id="KW-1133">Transmembrane helix</keyword>
<name>A0A433QYL7_9FUNG</name>
<sequence>MNFTKTIRSLRLRLAILLLLRLSSSLFSSADTVEVGGTSLQANLRQDSGDLTSTVMYIKLRLVIVFILSAFNNLSFVYGEKGVIA</sequence>
<feature type="chain" id="PRO_5019075402" evidence="2">
    <location>
        <begin position="26"/>
        <end position="85"/>
    </location>
</feature>
<evidence type="ECO:0000256" key="2">
    <source>
        <dbReference type="SAM" id="SignalP"/>
    </source>
</evidence>
<gene>
    <name evidence="3" type="ORF">BC938DRAFT_478118</name>
</gene>
<keyword evidence="1" id="KW-0812">Transmembrane</keyword>
<dbReference type="AlphaFoldDB" id="A0A433QYL7"/>
<evidence type="ECO:0000313" key="4">
    <source>
        <dbReference type="Proteomes" id="UP000274822"/>
    </source>
</evidence>
<keyword evidence="2" id="KW-0732">Signal</keyword>
<evidence type="ECO:0000256" key="1">
    <source>
        <dbReference type="SAM" id="Phobius"/>
    </source>
</evidence>
<reference evidence="3 4" key="1">
    <citation type="journal article" date="2018" name="New Phytol.">
        <title>Phylogenomics of Endogonaceae and evolution of mycorrhizas within Mucoromycota.</title>
        <authorList>
            <person name="Chang Y."/>
            <person name="Desiro A."/>
            <person name="Na H."/>
            <person name="Sandor L."/>
            <person name="Lipzen A."/>
            <person name="Clum A."/>
            <person name="Barry K."/>
            <person name="Grigoriev I.V."/>
            <person name="Martin F.M."/>
            <person name="Stajich J.E."/>
            <person name="Smith M.E."/>
            <person name="Bonito G."/>
            <person name="Spatafora J.W."/>
        </authorList>
    </citation>
    <scope>NUCLEOTIDE SEQUENCE [LARGE SCALE GENOMIC DNA]</scope>
    <source>
        <strain evidence="3 4">AD002</strain>
    </source>
</reference>
<feature type="signal peptide" evidence="2">
    <location>
        <begin position="1"/>
        <end position="25"/>
    </location>
</feature>
<keyword evidence="4" id="KW-1185">Reference proteome</keyword>
<proteinExistence type="predicted"/>
<comment type="caution">
    <text evidence="3">The sequence shown here is derived from an EMBL/GenBank/DDBJ whole genome shotgun (WGS) entry which is preliminary data.</text>
</comment>
<organism evidence="3 4">
    <name type="scientific">Jimgerdemannia flammicorona</name>
    <dbReference type="NCBI Taxonomy" id="994334"/>
    <lineage>
        <taxon>Eukaryota</taxon>
        <taxon>Fungi</taxon>
        <taxon>Fungi incertae sedis</taxon>
        <taxon>Mucoromycota</taxon>
        <taxon>Mucoromycotina</taxon>
        <taxon>Endogonomycetes</taxon>
        <taxon>Endogonales</taxon>
        <taxon>Endogonaceae</taxon>
        <taxon>Jimgerdemannia</taxon>
    </lineage>
</organism>
<feature type="transmembrane region" description="Helical" evidence="1">
    <location>
        <begin position="56"/>
        <end position="79"/>
    </location>
</feature>
<dbReference type="Proteomes" id="UP000274822">
    <property type="component" value="Unassembled WGS sequence"/>
</dbReference>
<protein>
    <submittedName>
        <fullName evidence="3">Uncharacterized protein</fullName>
    </submittedName>
</protein>
<accession>A0A433QYL7</accession>
<evidence type="ECO:0000313" key="3">
    <source>
        <dbReference type="EMBL" id="RUS34867.1"/>
    </source>
</evidence>
<dbReference type="EMBL" id="RBNJ01000310">
    <property type="protein sequence ID" value="RUS34867.1"/>
    <property type="molecule type" value="Genomic_DNA"/>
</dbReference>